<evidence type="ECO:0000259" key="4">
    <source>
        <dbReference type="Pfam" id="PF19040"/>
    </source>
</evidence>
<evidence type="ECO:0000256" key="1">
    <source>
        <dbReference type="SAM" id="MobiDB-lite"/>
    </source>
</evidence>
<feature type="transmembrane region" description="Helical" evidence="2">
    <location>
        <begin position="346"/>
        <end position="363"/>
    </location>
</feature>
<feature type="transmembrane region" description="Helical" evidence="2">
    <location>
        <begin position="95"/>
        <end position="114"/>
    </location>
</feature>
<gene>
    <name evidence="5" type="ORF">ACFPCV_14480</name>
</gene>
<dbReference type="InterPro" id="IPR002656">
    <property type="entry name" value="Acyl_transf_3_dom"/>
</dbReference>
<feature type="transmembrane region" description="Helical" evidence="2">
    <location>
        <begin position="384"/>
        <end position="404"/>
    </location>
</feature>
<feature type="transmembrane region" description="Helical" evidence="2">
    <location>
        <begin position="279"/>
        <end position="298"/>
    </location>
</feature>
<evidence type="ECO:0000313" key="5">
    <source>
        <dbReference type="EMBL" id="MFC4854711.1"/>
    </source>
</evidence>
<dbReference type="Pfam" id="PF01757">
    <property type="entry name" value="Acyl_transf_3"/>
    <property type="match status" value="1"/>
</dbReference>
<keyword evidence="6" id="KW-1185">Reference proteome</keyword>
<feature type="region of interest" description="Disordered" evidence="1">
    <location>
        <begin position="1"/>
        <end position="22"/>
    </location>
</feature>
<keyword evidence="2" id="KW-1133">Transmembrane helix</keyword>
<feature type="transmembrane region" description="Helical" evidence="2">
    <location>
        <begin position="318"/>
        <end position="340"/>
    </location>
</feature>
<comment type="caution">
    <text evidence="5">The sequence shown here is derived from an EMBL/GenBank/DDBJ whole genome shotgun (WGS) entry which is preliminary data.</text>
</comment>
<feature type="domain" description="Acyltransferase 3" evidence="3">
    <location>
        <begin position="28"/>
        <end position="362"/>
    </location>
</feature>
<feature type="transmembrane region" description="Helical" evidence="2">
    <location>
        <begin position="254"/>
        <end position="273"/>
    </location>
</feature>
<dbReference type="PANTHER" id="PTHR23028">
    <property type="entry name" value="ACETYLTRANSFERASE"/>
    <property type="match status" value="1"/>
</dbReference>
<feature type="domain" description="SGNH" evidence="4">
    <location>
        <begin position="460"/>
        <end position="700"/>
    </location>
</feature>
<keyword evidence="2" id="KW-0812">Transmembrane</keyword>
<keyword evidence="5" id="KW-0012">Acyltransferase</keyword>
<feature type="transmembrane region" description="Helical" evidence="2">
    <location>
        <begin position="198"/>
        <end position="219"/>
    </location>
</feature>
<evidence type="ECO:0000256" key="2">
    <source>
        <dbReference type="SAM" id="Phobius"/>
    </source>
</evidence>
<dbReference type="InterPro" id="IPR043968">
    <property type="entry name" value="SGNH"/>
</dbReference>
<dbReference type="Pfam" id="PF19040">
    <property type="entry name" value="SGNH"/>
    <property type="match status" value="1"/>
</dbReference>
<dbReference type="InterPro" id="IPR050879">
    <property type="entry name" value="Acyltransferase_3"/>
</dbReference>
<dbReference type="PANTHER" id="PTHR23028:SF53">
    <property type="entry name" value="ACYL_TRANSF_3 DOMAIN-CONTAINING PROTEIN"/>
    <property type="match status" value="1"/>
</dbReference>
<name>A0ABV9S2R2_9PSEU</name>
<keyword evidence="5" id="KW-0808">Transferase</keyword>
<evidence type="ECO:0000313" key="6">
    <source>
        <dbReference type="Proteomes" id="UP001595859"/>
    </source>
</evidence>
<proteinExistence type="predicted"/>
<reference evidence="6" key="1">
    <citation type="journal article" date="2019" name="Int. J. Syst. Evol. Microbiol.">
        <title>The Global Catalogue of Microorganisms (GCM) 10K type strain sequencing project: providing services to taxonomists for standard genome sequencing and annotation.</title>
        <authorList>
            <consortium name="The Broad Institute Genomics Platform"/>
            <consortium name="The Broad Institute Genome Sequencing Center for Infectious Disease"/>
            <person name="Wu L."/>
            <person name="Ma J."/>
        </authorList>
    </citation>
    <scope>NUCLEOTIDE SEQUENCE [LARGE SCALE GENOMIC DNA]</scope>
    <source>
        <strain evidence="6">ZS-22-S1</strain>
    </source>
</reference>
<protein>
    <submittedName>
        <fullName evidence="5">Acyltransferase family protein</fullName>
        <ecNumber evidence="5">2.3.1.-</ecNumber>
    </submittedName>
</protein>
<feature type="transmembrane region" description="Helical" evidence="2">
    <location>
        <begin position="168"/>
        <end position="186"/>
    </location>
</feature>
<dbReference type="EC" id="2.3.1.-" evidence="5"/>
<dbReference type="GO" id="GO:0016746">
    <property type="term" value="F:acyltransferase activity"/>
    <property type="evidence" value="ECO:0007669"/>
    <property type="project" value="UniProtKB-KW"/>
</dbReference>
<feature type="transmembrane region" description="Helical" evidence="2">
    <location>
        <begin position="225"/>
        <end position="247"/>
    </location>
</feature>
<dbReference type="EMBL" id="JBHSIS010000006">
    <property type="protein sequence ID" value="MFC4854711.1"/>
    <property type="molecule type" value="Genomic_DNA"/>
</dbReference>
<keyword evidence="2" id="KW-0472">Membrane</keyword>
<accession>A0ABV9S2R2</accession>
<dbReference type="RefSeq" id="WP_378056639.1">
    <property type="nucleotide sequence ID" value="NZ_JBHSIS010000006.1"/>
</dbReference>
<feature type="transmembrane region" description="Helical" evidence="2">
    <location>
        <begin position="52"/>
        <end position="74"/>
    </location>
</feature>
<evidence type="ECO:0000259" key="3">
    <source>
        <dbReference type="Pfam" id="PF01757"/>
    </source>
</evidence>
<sequence>MTAPDIATENHQRQAVSAGPRRDEFQPEIQGLRAVAVLLVVIYHLWPNRLSGGFIGVDVFFVISGYLITAHLVREVSATGRLSAARFWSRRVRRLLPLAMTVSLISTAAVYLLAPSTVWDVTVRQVVASTLYVQNWVLAGDAIDYSAKDNDATIAQHYWSLSIEEQFYFVWPLLVVAIVAVLALVRARLGRAPELKTVLVYTLVAVGMVSFGCSVVLTAGNQATAYFVTPTRVWEFVFGALISLLPLRALRGPWAMTAGWTAMAVIVVTGYLFSSATAFPGWIAVLPVAATAVALVTLRDRERYSAGYWLTRRPMIFLGDISYGLYLWHWPLIVLAPYVLDGPVPATVKLGLLALGIVLSWVSKLVVEDPLRHSALLRPTRNSLGFAVAGMTAVAVALLVVVPAPGVQAGPAEYVAGDPCHGPGVLDPANNCGSLAGGAPVPPPAVVIRENKQDIAYPGCQADADTADIVSCILGDKNGTRTIAIVGDSHATSWFPAFDRLGRDNSWRILTFTRSSCPFTLAERNDPEERGELGADRRATCDSHVDRVLDKITTDPDIDTVVSASYSSVFTFTARPAANLANPAVDGFIEVWSRLHAAGKSVVVMADVPLTGGKNVPTCLAEKTDPADCAVPRRDALPATRMAQASAVQATNLPNVTLVDLSDQFCDAQNCYAQLGSVIVYRDKSHVSRTFSLALAPYIERAFPAHPR</sequence>
<organism evidence="5 6">
    <name type="scientific">Actinophytocola glycyrrhizae</name>
    <dbReference type="NCBI Taxonomy" id="2044873"/>
    <lineage>
        <taxon>Bacteria</taxon>
        <taxon>Bacillati</taxon>
        <taxon>Actinomycetota</taxon>
        <taxon>Actinomycetes</taxon>
        <taxon>Pseudonocardiales</taxon>
        <taxon>Pseudonocardiaceae</taxon>
    </lineage>
</organism>
<dbReference type="Proteomes" id="UP001595859">
    <property type="component" value="Unassembled WGS sequence"/>
</dbReference>